<dbReference type="EMBL" id="CYXO01000002">
    <property type="protein sequence ID" value="CUM77545.1"/>
    <property type="molecule type" value="Genomic_DNA"/>
</dbReference>
<gene>
    <name evidence="1" type="ORF">ERS852573_00485</name>
</gene>
<reference evidence="1 2" key="1">
    <citation type="submission" date="2015-09" db="EMBL/GenBank/DDBJ databases">
        <authorList>
            <consortium name="Pathogen Informatics"/>
        </authorList>
    </citation>
    <scope>NUCLEOTIDE SEQUENCE [LARGE SCALE GENOMIC DNA]</scope>
    <source>
        <strain evidence="1 2">2789STDY5834961</strain>
    </source>
</reference>
<evidence type="ECO:0000313" key="1">
    <source>
        <dbReference type="EMBL" id="CUM77545.1"/>
    </source>
</evidence>
<dbReference type="AlphaFoldDB" id="A0A173RIE4"/>
<name>A0A173RIE4_9FIRM</name>
<protein>
    <submittedName>
        <fullName evidence="1">Uncharacterized protein</fullName>
    </submittedName>
</protein>
<dbReference type="OrthoDB" id="3190658at2"/>
<accession>A0A173RIE4</accession>
<dbReference type="RefSeq" id="WP_055213580.1">
    <property type="nucleotide sequence ID" value="NZ_CYXO01000002.1"/>
</dbReference>
<sequence>MQIIVYYQNGKLDVFSTDNFTANEPWAKQGLNLATELTVRLDLLDDEGLIIDLYWYDGSEAGNAVETPDDDTRTVIRHALRRQGRRIRLVSQEELEHIAQITIDGELAVWRQGGYLINGVMFKNQELLCFSNDSVTSMNRRASSVFEYLKNANPGISEETLSAMMGYPLGAMQQIKDAEAANSEEDDDDDFDE</sequence>
<organism evidence="1 2">
    <name type="scientific">Dorea longicatena</name>
    <dbReference type="NCBI Taxonomy" id="88431"/>
    <lineage>
        <taxon>Bacteria</taxon>
        <taxon>Bacillati</taxon>
        <taxon>Bacillota</taxon>
        <taxon>Clostridia</taxon>
        <taxon>Lachnospirales</taxon>
        <taxon>Lachnospiraceae</taxon>
        <taxon>Dorea</taxon>
    </lineage>
</organism>
<proteinExistence type="predicted"/>
<dbReference type="Proteomes" id="UP000095597">
    <property type="component" value="Unassembled WGS sequence"/>
</dbReference>
<evidence type="ECO:0000313" key="2">
    <source>
        <dbReference type="Proteomes" id="UP000095597"/>
    </source>
</evidence>